<dbReference type="SUPFAM" id="SSF53850">
    <property type="entry name" value="Periplasmic binding protein-like II"/>
    <property type="match status" value="1"/>
</dbReference>
<protein>
    <submittedName>
        <fullName evidence="6">LysR family transcriptional regulator</fullName>
    </submittedName>
</protein>
<dbReference type="PATRIC" id="fig|1286631.3.peg.2269"/>
<dbReference type="InterPro" id="IPR005119">
    <property type="entry name" value="LysR_subst-bd"/>
</dbReference>
<dbReference type="PANTHER" id="PTHR30419">
    <property type="entry name" value="HTH-TYPE TRANSCRIPTIONAL REGULATOR YBHD"/>
    <property type="match status" value="1"/>
</dbReference>
<gene>
    <name evidence="6" type="ORF">X805_23050</name>
</gene>
<dbReference type="SUPFAM" id="SSF46785">
    <property type="entry name" value="Winged helix' DNA-binding domain"/>
    <property type="match status" value="1"/>
</dbReference>
<dbReference type="FunFam" id="1.10.10.10:FF:000001">
    <property type="entry name" value="LysR family transcriptional regulator"/>
    <property type="match status" value="1"/>
</dbReference>
<dbReference type="PRINTS" id="PR00039">
    <property type="entry name" value="HTHLYSR"/>
</dbReference>
<dbReference type="InterPro" id="IPR050950">
    <property type="entry name" value="HTH-type_LysR_regulators"/>
</dbReference>
<dbReference type="EMBL" id="AZRA01000059">
    <property type="protein sequence ID" value="KDB52103.1"/>
    <property type="molecule type" value="Genomic_DNA"/>
</dbReference>
<dbReference type="eggNOG" id="COG0583">
    <property type="taxonomic scope" value="Bacteria"/>
</dbReference>
<dbReference type="GO" id="GO:0003677">
    <property type="term" value="F:DNA binding"/>
    <property type="evidence" value="ECO:0007669"/>
    <property type="project" value="UniProtKB-KW"/>
</dbReference>
<dbReference type="InterPro" id="IPR036388">
    <property type="entry name" value="WH-like_DNA-bd_sf"/>
</dbReference>
<dbReference type="Gene3D" id="1.10.10.10">
    <property type="entry name" value="Winged helix-like DNA-binding domain superfamily/Winged helix DNA-binding domain"/>
    <property type="match status" value="1"/>
</dbReference>
<keyword evidence="3" id="KW-0238">DNA-binding</keyword>
<dbReference type="Gene3D" id="3.40.190.290">
    <property type="match status" value="1"/>
</dbReference>
<accession>A0A059KLY2</accession>
<keyword evidence="4" id="KW-0804">Transcription</keyword>
<reference evidence="6 7" key="1">
    <citation type="journal article" date="2014" name="FEMS Microbiol. Ecol.">
        <title>Sphaerotilus natans encrusted with nanoball-shaped Fe(III) oxide minerals formed by nitrate-reducing mixotrophic Fe(II) oxidation.</title>
        <authorList>
            <person name="Park S."/>
            <person name="Kim D.H."/>
            <person name="Lee J.H."/>
            <person name="Hur H.G."/>
        </authorList>
    </citation>
    <scope>NUCLEOTIDE SEQUENCE [LARGE SCALE GENOMIC DNA]</scope>
    <source>
        <strain evidence="6 7">DSM 6575</strain>
    </source>
</reference>
<dbReference type="PROSITE" id="PS50931">
    <property type="entry name" value="HTH_LYSR"/>
    <property type="match status" value="1"/>
</dbReference>
<comment type="similarity">
    <text evidence="1">Belongs to the LysR transcriptional regulatory family.</text>
</comment>
<feature type="domain" description="HTH lysR-type" evidence="5">
    <location>
        <begin position="3"/>
        <end position="60"/>
    </location>
</feature>
<evidence type="ECO:0000313" key="7">
    <source>
        <dbReference type="Proteomes" id="UP000026714"/>
    </source>
</evidence>
<dbReference type="RefSeq" id="WP_037482011.1">
    <property type="nucleotide sequence ID" value="NZ_AZRA01000059.1"/>
</dbReference>
<dbReference type="AlphaFoldDB" id="A0A059KLY2"/>
<organism evidence="6 7">
    <name type="scientific">Sphaerotilus natans subsp. natans DSM 6575</name>
    <dbReference type="NCBI Taxonomy" id="1286631"/>
    <lineage>
        <taxon>Bacteria</taxon>
        <taxon>Pseudomonadati</taxon>
        <taxon>Pseudomonadota</taxon>
        <taxon>Betaproteobacteria</taxon>
        <taxon>Burkholderiales</taxon>
        <taxon>Sphaerotilaceae</taxon>
        <taxon>Sphaerotilus</taxon>
    </lineage>
</organism>
<evidence type="ECO:0000313" key="6">
    <source>
        <dbReference type="EMBL" id="KDB52103.1"/>
    </source>
</evidence>
<keyword evidence="7" id="KW-1185">Reference proteome</keyword>
<proteinExistence type="inferred from homology"/>
<evidence type="ECO:0000259" key="5">
    <source>
        <dbReference type="PROSITE" id="PS50931"/>
    </source>
</evidence>
<dbReference type="CDD" id="cd08440">
    <property type="entry name" value="PBP2_LTTR_like_4"/>
    <property type="match status" value="1"/>
</dbReference>
<dbReference type="Proteomes" id="UP000026714">
    <property type="component" value="Unassembled WGS sequence"/>
</dbReference>
<dbReference type="Pfam" id="PF03466">
    <property type="entry name" value="LysR_substrate"/>
    <property type="match status" value="1"/>
</dbReference>
<evidence type="ECO:0000256" key="4">
    <source>
        <dbReference type="ARBA" id="ARBA00023163"/>
    </source>
</evidence>
<keyword evidence="2" id="KW-0805">Transcription regulation</keyword>
<sequence>MKIDFDGLQAFVAIADLGGFGKAAESLHLTQTALTRRLQKLEGWLGLKLVERSTRRVALTAVGRDFLPQARAMVQDVSGAMSRLRDMAQHGHGQFTLACIPSMTSHVLPGLIGRYAQRHPGNHIRLLDGASTEVRQAVLGGQAELGIALAGERHAELAETALFDDPLVFICRDGHALASRASLRWEDMRGLDLVGVGSFMATRIQMDYQLARRGITLTARYEVQHHATALNLVAAGVGCAILPASTFREGDRPGVRRLAITHPVVRRKVQLLRRRHADLSPAARAFVDLMASSDADAWQASVST</sequence>
<dbReference type="STRING" id="34103.SAMN05421778_10917"/>
<dbReference type="InterPro" id="IPR036390">
    <property type="entry name" value="WH_DNA-bd_sf"/>
</dbReference>
<evidence type="ECO:0000256" key="3">
    <source>
        <dbReference type="ARBA" id="ARBA00023125"/>
    </source>
</evidence>
<dbReference type="GO" id="GO:0003700">
    <property type="term" value="F:DNA-binding transcription factor activity"/>
    <property type="evidence" value="ECO:0007669"/>
    <property type="project" value="InterPro"/>
</dbReference>
<dbReference type="InterPro" id="IPR000847">
    <property type="entry name" value="LysR_HTH_N"/>
</dbReference>
<dbReference type="GO" id="GO:0005829">
    <property type="term" value="C:cytosol"/>
    <property type="evidence" value="ECO:0007669"/>
    <property type="project" value="TreeGrafter"/>
</dbReference>
<evidence type="ECO:0000256" key="1">
    <source>
        <dbReference type="ARBA" id="ARBA00009437"/>
    </source>
</evidence>
<evidence type="ECO:0000256" key="2">
    <source>
        <dbReference type="ARBA" id="ARBA00023015"/>
    </source>
</evidence>
<dbReference type="Pfam" id="PF00126">
    <property type="entry name" value="HTH_1"/>
    <property type="match status" value="1"/>
</dbReference>
<dbReference type="PANTHER" id="PTHR30419:SF8">
    <property type="entry name" value="NITROGEN ASSIMILATION TRANSCRIPTIONAL ACTIVATOR-RELATED"/>
    <property type="match status" value="1"/>
</dbReference>
<name>A0A059KLY2_9BURK</name>
<comment type="caution">
    <text evidence="6">The sequence shown here is derived from an EMBL/GenBank/DDBJ whole genome shotgun (WGS) entry which is preliminary data.</text>
</comment>